<dbReference type="HOGENOM" id="CLU_3263002_0_0_1"/>
<reference evidence="2" key="2">
    <citation type="journal article" date="2008" name="Genome Biol.">
        <title>Improved genome assembly and evidence-based global gene model set for the chordate Ciona intestinalis: new insight into intron and operon populations.</title>
        <authorList>
            <person name="Satou Y."/>
            <person name="Mineta K."/>
            <person name="Ogasawara M."/>
            <person name="Sasakura Y."/>
            <person name="Shoguchi E."/>
            <person name="Ueno K."/>
            <person name="Yamada L."/>
            <person name="Matsumoto J."/>
            <person name="Wasserscheid J."/>
            <person name="Dewar K."/>
            <person name="Wiley G.B."/>
            <person name="Macmil S.L."/>
            <person name="Roe B.A."/>
            <person name="Zeller R.W."/>
            <person name="Hastings K.E."/>
            <person name="Lemaire P."/>
            <person name="Lindquist E."/>
            <person name="Endo T."/>
            <person name="Hotta K."/>
            <person name="Inaba K."/>
        </authorList>
    </citation>
    <scope>NUCLEOTIDE SEQUENCE [LARGE SCALE GENOMIC DNA]</scope>
    <source>
        <strain evidence="2">wild type</strain>
    </source>
</reference>
<keyword evidence="3" id="KW-1185">Reference proteome</keyword>
<reference evidence="3" key="1">
    <citation type="journal article" date="2002" name="Science">
        <title>The draft genome of Ciona intestinalis: insights into chordate and vertebrate origins.</title>
        <authorList>
            <person name="Dehal P."/>
            <person name="Satou Y."/>
            <person name="Campbell R.K."/>
            <person name="Chapman J."/>
            <person name="Degnan B."/>
            <person name="De Tomaso A."/>
            <person name="Davidson B."/>
            <person name="Di Gregorio A."/>
            <person name="Gelpke M."/>
            <person name="Goodstein D.M."/>
            <person name="Harafuji N."/>
            <person name="Hastings K.E."/>
            <person name="Ho I."/>
            <person name="Hotta K."/>
            <person name="Huang W."/>
            <person name="Kawashima T."/>
            <person name="Lemaire P."/>
            <person name="Martinez D."/>
            <person name="Meinertzhagen I.A."/>
            <person name="Necula S."/>
            <person name="Nonaka M."/>
            <person name="Putnam N."/>
            <person name="Rash S."/>
            <person name="Saiga H."/>
            <person name="Satake M."/>
            <person name="Terry A."/>
            <person name="Yamada L."/>
            <person name="Wang H.G."/>
            <person name="Awazu S."/>
            <person name="Azumi K."/>
            <person name="Boore J."/>
            <person name="Branno M."/>
            <person name="Chin-Bow S."/>
            <person name="DeSantis R."/>
            <person name="Doyle S."/>
            <person name="Francino P."/>
            <person name="Keys D.N."/>
            <person name="Haga S."/>
            <person name="Hayashi H."/>
            <person name="Hino K."/>
            <person name="Imai K.S."/>
            <person name="Inaba K."/>
            <person name="Kano S."/>
            <person name="Kobayashi K."/>
            <person name="Kobayashi M."/>
            <person name="Lee B.I."/>
            <person name="Makabe K.W."/>
            <person name="Manohar C."/>
            <person name="Matassi G."/>
            <person name="Medina M."/>
            <person name="Mochizuki Y."/>
            <person name="Mount S."/>
            <person name="Morishita T."/>
            <person name="Miura S."/>
            <person name="Nakayama A."/>
            <person name="Nishizaka S."/>
            <person name="Nomoto H."/>
            <person name="Ohta F."/>
            <person name="Oishi K."/>
            <person name="Rigoutsos I."/>
            <person name="Sano M."/>
            <person name="Sasaki A."/>
            <person name="Sasakura Y."/>
            <person name="Shoguchi E."/>
            <person name="Shin-i T."/>
            <person name="Spagnuolo A."/>
            <person name="Stainier D."/>
            <person name="Suzuki M.M."/>
            <person name="Tassy O."/>
            <person name="Takatori N."/>
            <person name="Tokuoka M."/>
            <person name="Yagi K."/>
            <person name="Yoshizaki F."/>
            <person name="Wada S."/>
            <person name="Zhang C."/>
            <person name="Hyatt P.D."/>
            <person name="Larimer F."/>
            <person name="Detter C."/>
            <person name="Doggett N."/>
            <person name="Glavina T."/>
            <person name="Hawkins T."/>
            <person name="Richardson P."/>
            <person name="Lucas S."/>
            <person name="Kohara Y."/>
            <person name="Levine M."/>
            <person name="Satoh N."/>
            <person name="Rokhsar D.S."/>
        </authorList>
    </citation>
    <scope>NUCLEOTIDE SEQUENCE [LARGE SCALE GENOMIC DNA]</scope>
</reference>
<organism evidence="2 3">
    <name type="scientific">Ciona intestinalis</name>
    <name type="common">Transparent sea squirt</name>
    <name type="synonym">Ascidia intestinalis</name>
    <dbReference type="NCBI Taxonomy" id="7719"/>
    <lineage>
        <taxon>Eukaryota</taxon>
        <taxon>Metazoa</taxon>
        <taxon>Chordata</taxon>
        <taxon>Tunicata</taxon>
        <taxon>Ascidiacea</taxon>
        <taxon>Phlebobranchia</taxon>
        <taxon>Cionidae</taxon>
        <taxon>Ciona</taxon>
    </lineage>
</organism>
<sequence>MNKFEFFASYLFVWSLLLIAPLVKKSFCTQGAKTIENESVLM</sequence>
<dbReference type="Proteomes" id="UP000008144">
    <property type="component" value="Chromosome 5"/>
</dbReference>
<accession>F6WMV9</accession>
<dbReference type="InParanoid" id="F6WMV9"/>
<feature type="transmembrane region" description="Helical" evidence="1">
    <location>
        <begin position="6"/>
        <end position="23"/>
    </location>
</feature>
<dbReference type="Ensembl" id="ENSCINT00000018733.3">
    <property type="protein sequence ID" value="ENSCINP00000018733.3"/>
    <property type="gene ID" value="ENSCING00000009217.3"/>
</dbReference>
<name>F6WMV9_CIOIN</name>
<dbReference type="EMBL" id="EAAA01002233">
    <property type="status" value="NOT_ANNOTATED_CDS"/>
    <property type="molecule type" value="Genomic_DNA"/>
</dbReference>
<proteinExistence type="predicted"/>
<keyword evidence="1" id="KW-1133">Transmembrane helix</keyword>
<evidence type="ECO:0000313" key="3">
    <source>
        <dbReference type="Proteomes" id="UP000008144"/>
    </source>
</evidence>
<evidence type="ECO:0000256" key="1">
    <source>
        <dbReference type="SAM" id="Phobius"/>
    </source>
</evidence>
<evidence type="ECO:0000313" key="2">
    <source>
        <dbReference type="Ensembl" id="ENSCINP00000018733.3"/>
    </source>
</evidence>
<keyword evidence="1" id="KW-0472">Membrane</keyword>
<protein>
    <submittedName>
        <fullName evidence="2">Uncharacterized protein</fullName>
    </submittedName>
</protein>
<dbReference type="AlphaFoldDB" id="F6WMV9"/>
<keyword evidence="1" id="KW-0812">Transmembrane</keyword>
<reference evidence="2" key="3">
    <citation type="submission" date="2025-08" db="UniProtKB">
        <authorList>
            <consortium name="Ensembl"/>
        </authorList>
    </citation>
    <scope>IDENTIFICATION</scope>
</reference>
<reference evidence="2" key="4">
    <citation type="submission" date="2025-09" db="UniProtKB">
        <authorList>
            <consortium name="Ensembl"/>
        </authorList>
    </citation>
    <scope>IDENTIFICATION</scope>
</reference>